<evidence type="ECO:0000313" key="2">
    <source>
        <dbReference type="Proteomes" id="UP001060215"/>
    </source>
</evidence>
<name>A0ACC0FM84_9ERIC</name>
<organism evidence="1 2">
    <name type="scientific">Camellia lanceoleosa</name>
    <dbReference type="NCBI Taxonomy" id="1840588"/>
    <lineage>
        <taxon>Eukaryota</taxon>
        <taxon>Viridiplantae</taxon>
        <taxon>Streptophyta</taxon>
        <taxon>Embryophyta</taxon>
        <taxon>Tracheophyta</taxon>
        <taxon>Spermatophyta</taxon>
        <taxon>Magnoliopsida</taxon>
        <taxon>eudicotyledons</taxon>
        <taxon>Gunneridae</taxon>
        <taxon>Pentapetalae</taxon>
        <taxon>asterids</taxon>
        <taxon>Ericales</taxon>
        <taxon>Theaceae</taxon>
        <taxon>Camellia</taxon>
    </lineage>
</organism>
<dbReference type="EMBL" id="CM045771">
    <property type="protein sequence ID" value="KAI7989222.1"/>
    <property type="molecule type" value="Genomic_DNA"/>
</dbReference>
<comment type="caution">
    <text evidence="1">The sequence shown here is derived from an EMBL/GenBank/DDBJ whole genome shotgun (WGS) entry which is preliminary data.</text>
</comment>
<reference evidence="1 2" key="1">
    <citation type="journal article" date="2022" name="Plant J.">
        <title>Chromosome-level genome of Camellia lanceoleosa provides a valuable resource for understanding genome evolution and self-incompatibility.</title>
        <authorList>
            <person name="Gong W."/>
            <person name="Xiao S."/>
            <person name="Wang L."/>
            <person name="Liao Z."/>
            <person name="Chang Y."/>
            <person name="Mo W."/>
            <person name="Hu G."/>
            <person name="Li W."/>
            <person name="Zhao G."/>
            <person name="Zhu H."/>
            <person name="Hu X."/>
            <person name="Ji K."/>
            <person name="Xiang X."/>
            <person name="Song Q."/>
            <person name="Yuan D."/>
            <person name="Jin S."/>
            <person name="Zhang L."/>
        </authorList>
    </citation>
    <scope>NUCLEOTIDE SEQUENCE [LARGE SCALE GENOMIC DNA]</scope>
    <source>
        <strain evidence="1">SQ_2022a</strain>
    </source>
</reference>
<dbReference type="Proteomes" id="UP001060215">
    <property type="component" value="Chromosome 14"/>
</dbReference>
<proteinExistence type="predicted"/>
<keyword evidence="2" id="KW-1185">Reference proteome</keyword>
<accession>A0ACC0FM84</accession>
<gene>
    <name evidence="1" type="ORF">LOK49_LG13G01332</name>
</gene>
<evidence type="ECO:0000313" key="1">
    <source>
        <dbReference type="EMBL" id="KAI7989222.1"/>
    </source>
</evidence>
<sequence length="165" mass="17912">MGANLQELSLNLSESSHRIVHEMAMVSAIQEAQKDNLRSFNDYIVTVLEVLGVITLHGCYISKTLCVECWKVLWVECGCQAGLMNSLLQMLSTVLVPSQSSQSEDIYLSVLSGATYGSAMLSNGVTVFKVRRASRAEVGERKDWVTDALNATRAAVEEGIVPGNG</sequence>
<protein>
    <submittedName>
        <fullName evidence="1">Uncharacterized protein</fullName>
    </submittedName>
</protein>